<comment type="caution">
    <text evidence="8">Lacks conserved residue(s) required for the propagation of feature annotation.</text>
</comment>
<dbReference type="Pfam" id="PF02801">
    <property type="entry name" value="Ketoacyl-synt_C"/>
    <property type="match status" value="1"/>
</dbReference>
<dbReference type="Gene3D" id="3.40.50.720">
    <property type="entry name" value="NAD(P)-binding Rossmann-like Domain"/>
    <property type="match status" value="2"/>
</dbReference>
<dbReference type="Pfam" id="PF21089">
    <property type="entry name" value="PKS_DH_N"/>
    <property type="match status" value="1"/>
</dbReference>
<dbReference type="InterPro" id="IPR014030">
    <property type="entry name" value="Ketoacyl_synth_N"/>
</dbReference>
<dbReference type="CDD" id="cd05195">
    <property type="entry name" value="enoyl_red"/>
    <property type="match status" value="1"/>
</dbReference>
<dbReference type="Pfam" id="PF00698">
    <property type="entry name" value="Acyl_transf_1"/>
    <property type="match status" value="1"/>
</dbReference>
<dbReference type="SUPFAM" id="SSF50129">
    <property type="entry name" value="GroES-like"/>
    <property type="match status" value="1"/>
</dbReference>
<keyword evidence="2" id="KW-0597">Phosphoprotein</keyword>
<evidence type="ECO:0000259" key="10">
    <source>
        <dbReference type="PROSITE" id="PS52019"/>
    </source>
</evidence>
<organism evidence="11 12">
    <name type="scientific">Aspergillus pseudodeflectus</name>
    <dbReference type="NCBI Taxonomy" id="176178"/>
    <lineage>
        <taxon>Eukaryota</taxon>
        <taxon>Fungi</taxon>
        <taxon>Dikarya</taxon>
        <taxon>Ascomycota</taxon>
        <taxon>Pezizomycotina</taxon>
        <taxon>Eurotiomycetes</taxon>
        <taxon>Eurotiomycetidae</taxon>
        <taxon>Eurotiales</taxon>
        <taxon>Aspergillaceae</taxon>
        <taxon>Aspergillus</taxon>
        <taxon>Aspergillus subgen. Nidulantes</taxon>
    </lineage>
</organism>
<name>A0ABR4JUU0_9EURO</name>
<dbReference type="GO" id="GO:0016740">
    <property type="term" value="F:transferase activity"/>
    <property type="evidence" value="ECO:0007669"/>
    <property type="project" value="UniProtKB-KW"/>
</dbReference>
<dbReference type="Pfam" id="PF08659">
    <property type="entry name" value="KR"/>
    <property type="match status" value="1"/>
</dbReference>
<dbReference type="InterPro" id="IPR014031">
    <property type="entry name" value="Ketoacyl_synth_C"/>
</dbReference>
<dbReference type="InterPro" id="IPR036291">
    <property type="entry name" value="NAD(P)-bd_dom_sf"/>
</dbReference>
<evidence type="ECO:0000256" key="8">
    <source>
        <dbReference type="PROSITE-ProRule" id="PRU01363"/>
    </source>
</evidence>
<keyword evidence="1" id="KW-0596">Phosphopantetheine</keyword>
<dbReference type="CDD" id="cd05274">
    <property type="entry name" value="KR_FAS_SDR_x"/>
    <property type="match status" value="1"/>
</dbReference>
<evidence type="ECO:0000256" key="3">
    <source>
        <dbReference type="ARBA" id="ARBA00022603"/>
    </source>
</evidence>
<dbReference type="InterPro" id="IPR001227">
    <property type="entry name" value="Ac_transferase_dom_sf"/>
</dbReference>
<dbReference type="PROSITE" id="PS52019">
    <property type="entry name" value="PKS_MFAS_DH"/>
    <property type="match status" value="1"/>
</dbReference>
<accession>A0ABR4JUU0</accession>
<dbReference type="InterPro" id="IPR020841">
    <property type="entry name" value="PKS_Beta-ketoAc_synthase_dom"/>
</dbReference>
<evidence type="ECO:0000256" key="5">
    <source>
        <dbReference type="ARBA" id="ARBA00022857"/>
    </source>
</evidence>
<dbReference type="InterPro" id="IPR016039">
    <property type="entry name" value="Thiolase-like"/>
</dbReference>
<dbReference type="InterPro" id="IPR011032">
    <property type="entry name" value="GroES-like_sf"/>
</dbReference>
<keyword evidence="4 11" id="KW-0808">Transferase</keyword>
<keyword evidence="5" id="KW-0521">NADP</keyword>
<dbReference type="PANTHER" id="PTHR43775">
    <property type="entry name" value="FATTY ACID SYNTHASE"/>
    <property type="match status" value="1"/>
</dbReference>
<dbReference type="CDD" id="cd00833">
    <property type="entry name" value="PKS"/>
    <property type="match status" value="1"/>
</dbReference>
<dbReference type="Gene3D" id="3.30.70.3290">
    <property type="match status" value="1"/>
</dbReference>
<dbReference type="Pfam" id="PF14765">
    <property type="entry name" value="PS-DH"/>
    <property type="match status" value="1"/>
</dbReference>
<dbReference type="InterPro" id="IPR042104">
    <property type="entry name" value="PKS_dehydratase_sf"/>
</dbReference>
<dbReference type="InterPro" id="IPR016036">
    <property type="entry name" value="Malonyl_transacylase_ACP-bd"/>
</dbReference>
<evidence type="ECO:0000256" key="4">
    <source>
        <dbReference type="ARBA" id="ARBA00022679"/>
    </source>
</evidence>
<keyword evidence="12" id="KW-1185">Reference proteome</keyword>
<dbReference type="InterPro" id="IPR016035">
    <property type="entry name" value="Acyl_Trfase/lysoPLipase"/>
</dbReference>
<dbReference type="InterPro" id="IPR013154">
    <property type="entry name" value="ADH-like_N"/>
</dbReference>
<dbReference type="InterPro" id="IPR014043">
    <property type="entry name" value="Acyl_transferase_dom"/>
</dbReference>
<dbReference type="EMBL" id="JBFXLR010000045">
    <property type="protein sequence ID" value="KAL2843596.1"/>
    <property type="molecule type" value="Genomic_DNA"/>
</dbReference>
<dbReference type="InterPro" id="IPR050091">
    <property type="entry name" value="PKS_NRPS_Biosynth_Enz"/>
</dbReference>
<keyword evidence="6" id="KW-0511">Multifunctional enzyme</keyword>
<dbReference type="Gene3D" id="3.40.47.10">
    <property type="match status" value="2"/>
</dbReference>
<dbReference type="SMART" id="SM00827">
    <property type="entry name" value="PKS_AT"/>
    <property type="match status" value="1"/>
</dbReference>
<dbReference type="SUPFAM" id="SSF53335">
    <property type="entry name" value="S-adenosyl-L-methionine-dependent methyltransferases"/>
    <property type="match status" value="1"/>
</dbReference>
<dbReference type="InterPro" id="IPR013968">
    <property type="entry name" value="PKS_KR"/>
</dbReference>
<dbReference type="Pfam" id="PF08240">
    <property type="entry name" value="ADH_N"/>
    <property type="match status" value="1"/>
</dbReference>
<dbReference type="SUPFAM" id="SSF52151">
    <property type="entry name" value="FabD/lysophospholipase-like"/>
    <property type="match status" value="1"/>
</dbReference>
<gene>
    <name evidence="11" type="ORF">BJX68DRAFT_278012</name>
</gene>
<keyword evidence="7" id="KW-0012">Acyltransferase</keyword>
<sequence length="2355" mass="258262">MRFAVVLLDRAATHLCIQPEFSLPHVTQLGGRDLHDTQDNCGIRRTSLPTAPYSEGEVVEGPPPLAIVGMAARLPGGVNSIPDMFEFLRDKKDGSSEVPASRFNVDGFYNDAEFPYSMRTRKAYFLSDDIAMMDATFFGASELEASGADPRARLLLEVVYECLENAGEIDYRGKNIGCYVGAWGGDWCELTLKDGQQRNPLLGAAAGSFFISSYIAWNLDLHGPSGVLSTSGLCKTFDTTADGFGRGEAVNALFIKRLDDAIRDGDVVRAVIRATSVNNDGRTALLTTPSADAQEELIRAAYAKAGIEDIERTAYFECHGTGTQAGDTTETTAVTRVFSEGIHLGSTKAKPNFGHSEGASGITSMIKAVISLENKILLPHIHMNEPNPKIPFESANLIVPQESTSWPEGRKERISVNNFGPHPRILVVSANSEKALSQRTESIKVYLDKNPQSLRDLAFTLGKRRERLTYSAFAIASEGQAVGPFNAGPAGCQVAPDVTFVFTGQGAQWPAMGKALIDSNEIFRATIQRLDQALQRLSHPPTWTLEGLLCTDGNREQLDRAELAQPLCCALQIGLVDLLADWGIAPTSVIGHSSGEIAAAYAAGGLTAEAAIMVAYHRGDSLRKIQRRGGMAAVGRGREALTPYLKDGVLVACENSHQSVTLSGDYDKLTQIVDKIKEDDPDTLCRLLRVDKAYHSHHMSDAADSYEAALQALWVKGTSSMIPLFSTVNGTQITDPALLSARYWRQNLECPVLFLTGVRLLLESDEEEKSRVFVEIGPHSALSGPLRQILSDHPRGGSSTYIPSLVRGEDPGTSLLYTTGTLYNFGIPVDLHTINGEGSLLVDLPPYPWQHNTRYWNQGPAVEAWRLRQYPHHELLGSRVLGSTDAEPSWRNALALDDAPWLYGHRVMGKSLFPGAGYIAMVGEAIQQISTPPAQAYQVSHLLLRHALFMDSNECVELVTNLRPVRISDIEDSRCGETTRLCTGQIRAVPESAFSEVPLAPSTRPTRAVDAATWYKALRTIGLDYSREFRGLDEVYADPVQYEAIARLKTAELSANRCLQVMSVAIFRGLTRNMNIRCLPVLLEDVFVGPEPAELRIHAQAEPRQGNFLNGQLNAMSDGNTKLSVKGARLHIFADDGSLEQESNLAAKTVWMPHIDFIPASVMDRSPLETFPEKELLTRVVNLYITETASRVLHMDPVDDYLKKYKAWLAGQHTRIRNIMPWRFSDLGYATNCPFDSSDSTNMIEWTEKEIDRGDYPSLVPIFAGTRKPLSVLMEDDVLRNVYDSLLGLDNCVHFFGPLGHSNPRLRVLEVGAGTGGGTATRLYSQYTFTDISAGFLTAAKERFAWRDAMDFAQGFRLQSYDLILASNVIHATPKLSQSLANIKSLLAPGGRLFLQELCGERREAEYIFGLLPGWWVGENDRRSERPYVSVERWKEELKVAGFDDVEFTIYDQRGMIVSLVVKAPLPADLTRSVNFLVPEKHSQWVVDVRNHFEQEGYQVKMCSLSQAPSLEGNIISLLDATHAFLYDLDPEEFQPLMDCIRGPNVKHVLWVTKSSQITCKDPRHGLTQGFIRAFHGEFYADGASAEIFEIDNFDTQAIPHLLKVYEQAGCTNSSGEPKRDEYALHKGMVHVSRFHSTTIDRELRTPADHDSPRRLGLETAGLLDSFFWREDVPSSPGAAEDIITALGLIASPDQLGLEGTGVVESVGTGVSHVRPGDKVVFFGPGSFATHLTMPAIQVYPLPDGWSLEEGATSPVVAITAGQCLNNFVKLQRGQTVLIHSACGGVGLAAIRICRVIGAEIYATVGNEEKVQHLMETFGIPRSRIFNSRDASFYDNLMRETRGRGVDYVLSSLSGELLRTSWKCVAPGGTMFDISRRDVLADAMLPMKGFKDRKSFITLDLTEYMDGTSGDLPNFNESVKQGLIGPITPVTSYDASEISAAFRHMQTGQHMGKIVVRMPDSPGELAARETRAEVRFSPDHAYLLSGGVGGLGRAISHWMAEKGARCLVYLSPSAGVSDAHRPFAAELKCQGCEAIFVPGSAAKLADVQKAISLSPKPIKGVFQLALALQDRTLERMSYEDWRVPLIPKVDASWNLHQALEATPLDFFVMCGSIAGALGMLGQSNYAAGNTYLASLARYRRSLGLPASLLDLGPVSDIGFVARNPELMKMFAGKLEWRFIQEQELLDSIEVLIGRSLSPCKPPAGPEGSLSDPHYLALGIVTAPWLRKRGDSRISILVNRAEREQKSAPTPDDVGDFIVQVEANPVILDDPSTEEFLIEKLGTMIKSPTQKAATKKVDLKALSIIAIDSLVAIEARAWARKRLGVQISLADITAAGTVKGLVNLAIGELKKRHQIA</sequence>
<dbReference type="RefSeq" id="XP_070895721.1">
    <property type="nucleotide sequence ID" value="XM_071048441.1"/>
</dbReference>
<reference evidence="11 12" key="1">
    <citation type="submission" date="2024-07" db="EMBL/GenBank/DDBJ databases">
        <title>Section-level genome sequencing and comparative genomics of Aspergillus sections Usti and Cavernicolus.</title>
        <authorList>
            <consortium name="Lawrence Berkeley National Laboratory"/>
            <person name="Nybo J.L."/>
            <person name="Vesth T.C."/>
            <person name="Theobald S."/>
            <person name="Frisvad J.C."/>
            <person name="Larsen T.O."/>
            <person name="Kjaerboelling I."/>
            <person name="Rothschild-Mancinelli K."/>
            <person name="Lyhne E.K."/>
            <person name="Kogle M.E."/>
            <person name="Barry K."/>
            <person name="Clum A."/>
            <person name="Na H."/>
            <person name="Ledsgaard L."/>
            <person name="Lin J."/>
            <person name="Lipzen A."/>
            <person name="Kuo A."/>
            <person name="Riley R."/>
            <person name="Mondo S."/>
            <person name="LaButti K."/>
            <person name="Haridas S."/>
            <person name="Pangalinan J."/>
            <person name="Salamov A.A."/>
            <person name="Simmons B.A."/>
            <person name="Magnuson J.K."/>
            <person name="Chen J."/>
            <person name="Drula E."/>
            <person name="Henrissat B."/>
            <person name="Wiebenga A."/>
            <person name="Lubbers R.J."/>
            <person name="Gomes A.C."/>
            <person name="Macurrencykelacurrency M.R."/>
            <person name="Stajich J."/>
            <person name="Grigoriev I.V."/>
            <person name="Mortensen U.H."/>
            <person name="De vries R.P."/>
            <person name="Baker S.E."/>
            <person name="Andersen M.R."/>
        </authorList>
    </citation>
    <scope>NUCLEOTIDE SEQUENCE [LARGE SCALE GENOMIC DNA]</scope>
    <source>
        <strain evidence="11 12">CBS 756.74</strain>
    </source>
</reference>
<dbReference type="Gene3D" id="3.40.50.150">
    <property type="entry name" value="Vaccinia Virus protein VP39"/>
    <property type="match status" value="1"/>
</dbReference>
<dbReference type="Pfam" id="PF22621">
    <property type="entry name" value="CurL-like_PKS_C"/>
    <property type="match status" value="1"/>
</dbReference>
<feature type="domain" description="PKS/mFAS DH" evidence="10">
    <location>
        <begin position="873"/>
        <end position="1139"/>
    </location>
</feature>
<dbReference type="InterPro" id="IPR020807">
    <property type="entry name" value="PKS_DH"/>
</dbReference>
<dbReference type="InterPro" id="IPR057326">
    <property type="entry name" value="KR_dom"/>
</dbReference>
<dbReference type="SMART" id="SM00825">
    <property type="entry name" value="PKS_KS"/>
    <property type="match status" value="1"/>
</dbReference>
<dbReference type="InterPro" id="IPR020843">
    <property type="entry name" value="ER"/>
</dbReference>
<dbReference type="Gene3D" id="3.10.129.110">
    <property type="entry name" value="Polyketide synthase dehydratase"/>
    <property type="match status" value="1"/>
</dbReference>
<evidence type="ECO:0000256" key="6">
    <source>
        <dbReference type="ARBA" id="ARBA00023268"/>
    </source>
</evidence>
<dbReference type="SUPFAM" id="SSF55048">
    <property type="entry name" value="Probable ACP-binding domain of malonyl-CoA ACP transacylase"/>
    <property type="match status" value="1"/>
</dbReference>
<feature type="region of interest" description="C-terminal hotdog fold" evidence="8">
    <location>
        <begin position="1006"/>
        <end position="1139"/>
    </location>
</feature>
<proteinExistence type="predicted"/>
<dbReference type="InterPro" id="IPR029063">
    <property type="entry name" value="SAM-dependent_MTases_sf"/>
</dbReference>
<evidence type="ECO:0000313" key="11">
    <source>
        <dbReference type="EMBL" id="KAL2843596.1"/>
    </source>
</evidence>
<dbReference type="GeneID" id="98163605"/>
<dbReference type="SUPFAM" id="SSF51735">
    <property type="entry name" value="NAD(P)-binding Rossmann-fold domains"/>
    <property type="match status" value="2"/>
</dbReference>
<dbReference type="Gene3D" id="3.40.366.10">
    <property type="entry name" value="Malonyl-Coenzyme A Acyl Carrier Protein, domain 2"/>
    <property type="match status" value="1"/>
</dbReference>
<feature type="region of interest" description="N-terminal hotdog fold" evidence="8">
    <location>
        <begin position="873"/>
        <end position="993"/>
    </location>
</feature>
<dbReference type="InterPro" id="IPR013217">
    <property type="entry name" value="Methyltransf_12"/>
</dbReference>
<dbReference type="SMART" id="SM00826">
    <property type="entry name" value="PKS_DH"/>
    <property type="match status" value="1"/>
</dbReference>
<dbReference type="Proteomes" id="UP001610444">
    <property type="component" value="Unassembled WGS sequence"/>
</dbReference>
<dbReference type="SUPFAM" id="SSF53901">
    <property type="entry name" value="Thiolase-like"/>
    <property type="match status" value="2"/>
</dbReference>
<evidence type="ECO:0000313" key="12">
    <source>
        <dbReference type="Proteomes" id="UP001610444"/>
    </source>
</evidence>
<dbReference type="InterPro" id="IPR013149">
    <property type="entry name" value="ADH-like_C"/>
</dbReference>
<evidence type="ECO:0000256" key="2">
    <source>
        <dbReference type="ARBA" id="ARBA00022553"/>
    </source>
</evidence>
<evidence type="ECO:0000256" key="7">
    <source>
        <dbReference type="ARBA" id="ARBA00023315"/>
    </source>
</evidence>
<dbReference type="PANTHER" id="PTHR43775:SF49">
    <property type="entry name" value="SYNTHASE, PUTATIVE (JCVI)-RELATED"/>
    <property type="match status" value="1"/>
</dbReference>
<evidence type="ECO:0000259" key="9">
    <source>
        <dbReference type="PROSITE" id="PS52004"/>
    </source>
</evidence>
<evidence type="ECO:0000256" key="1">
    <source>
        <dbReference type="ARBA" id="ARBA00022450"/>
    </source>
</evidence>
<dbReference type="InterPro" id="IPR049552">
    <property type="entry name" value="PKS_DH_N"/>
</dbReference>
<keyword evidence="3" id="KW-0489">Methyltransferase</keyword>
<dbReference type="PROSITE" id="PS52004">
    <property type="entry name" value="KS3_2"/>
    <property type="match status" value="1"/>
</dbReference>
<dbReference type="InterPro" id="IPR049900">
    <property type="entry name" value="PKS_mFAS_DH"/>
</dbReference>
<comment type="caution">
    <text evidence="11">The sequence shown here is derived from an EMBL/GenBank/DDBJ whole genome shotgun (WGS) entry which is preliminary data.</text>
</comment>
<dbReference type="SMART" id="SM00829">
    <property type="entry name" value="PKS_ER"/>
    <property type="match status" value="1"/>
</dbReference>
<dbReference type="Pfam" id="PF00107">
    <property type="entry name" value="ADH_zinc_N"/>
    <property type="match status" value="1"/>
</dbReference>
<dbReference type="InterPro" id="IPR049551">
    <property type="entry name" value="PKS_DH_C"/>
</dbReference>
<feature type="domain" description="Ketosynthase family 3 (KS3)" evidence="9">
    <location>
        <begin position="62"/>
        <end position="432"/>
    </location>
</feature>
<dbReference type="Pfam" id="PF00109">
    <property type="entry name" value="ketoacyl-synt"/>
    <property type="match status" value="1"/>
</dbReference>
<dbReference type="Pfam" id="PF08242">
    <property type="entry name" value="Methyltransf_12"/>
    <property type="match status" value="1"/>
</dbReference>
<dbReference type="SMART" id="SM00822">
    <property type="entry name" value="PKS_KR"/>
    <property type="match status" value="1"/>
</dbReference>
<protein>
    <submittedName>
        <fullName evidence="11">Acyl transferase domain-containing protein</fullName>
    </submittedName>
</protein>
<dbReference type="Gene3D" id="3.90.180.10">
    <property type="entry name" value="Medium-chain alcohol dehydrogenases, catalytic domain"/>
    <property type="match status" value="1"/>
</dbReference>